<organism evidence="2 3">
    <name type="scientific">Cricetulus griseus</name>
    <name type="common">Chinese hamster</name>
    <name type="synonym">Cricetulus barabensis griseus</name>
    <dbReference type="NCBI Taxonomy" id="10029"/>
    <lineage>
        <taxon>Eukaryota</taxon>
        <taxon>Metazoa</taxon>
        <taxon>Chordata</taxon>
        <taxon>Craniata</taxon>
        <taxon>Vertebrata</taxon>
        <taxon>Euteleostomi</taxon>
        <taxon>Mammalia</taxon>
        <taxon>Eutheria</taxon>
        <taxon>Euarchontoglires</taxon>
        <taxon>Glires</taxon>
        <taxon>Rodentia</taxon>
        <taxon>Myomorpha</taxon>
        <taxon>Muroidea</taxon>
        <taxon>Cricetidae</taxon>
        <taxon>Cricetinae</taxon>
        <taxon>Cricetulus</taxon>
    </lineage>
</organism>
<dbReference type="Proteomes" id="UP000001075">
    <property type="component" value="Unassembled WGS sequence"/>
</dbReference>
<feature type="compositionally biased region" description="Basic and acidic residues" evidence="1">
    <location>
        <begin position="45"/>
        <end position="54"/>
    </location>
</feature>
<evidence type="ECO:0000256" key="1">
    <source>
        <dbReference type="SAM" id="MobiDB-lite"/>
    </source>
</evidence>
<name>G3HN23_CRIGR</name>
<dbReference type="AlphaFoldDB" id="G3HN23"/>
<feature type="compositionally biased region" description="Low complexity" evidence="1">
    <location>
        <begin position="31"/>
        <end position="40"/>
    </location>
</feature>
<dbReference type="EMBL" id="JH000529">
    <property type="protein sequence ID" value="EGW07901.1"/>
    <property type="molecule type" value="Genomic_DNA"/>
</dbReference>
<gene>
    <name evidence="2" type="ORF">I79_012153</name>
</gene>
<protein>
    <submittedName>
        <fullName evidence="2">Uncharacterized protein</fullName>
    </submittedName>
</protein>
<reference evidence="3" key="1">
    <citation type="journal article" date="2011" name="Nat. Biotechnol.">
        <title>The genomic sequence of the Chinese hamster ovary (CHO)-K1 cell line.</title>
        <authorList>
            <person name="Xu X."/>
            <person name="Nagarajan H."/>
            <person name="Lewis N.E."/>
            <person name="Pan S."/>
            <person name="Cai Z."/>
            <person name="Liu X."/>
            <person name="Chen W."/>
            <person name="Xie M."/>
            <person name="Wang W."/>
            <person name="Hammond S."/>
            <person name="Andersen M.R."/>
            <person name="Neff N."/>
            <person name="Passarelli B."/>
            <person name="Koh W."/>
            <person name="Fan H.C."/>
            <person name="Wang J."/>
            <person name="Gui Y."/>
            <person name="Lee K.H."/>
            <person name="Betenbaugh M.J."/>
            <person name="Quake S.R."/>
            <person name="Famili I."/>
            <person name="Palsson B.O."/>
            <person name="Wang J."/>
        </authorList>
    </citation>
    <scope>NUCLEOTIDE SEQUENCE [LARGE SCALE GENOMIC DNA]</scope>
    <source>
        <strain evidence="3">CHO K1 cell line</strain>
    </source>
</reference>
<feature type="region of interest" description="Disordered" evidence="1">
    <location>
        <begin position="31"/>
        <end position="54"/>
    </location>
</feature>
<dbReference type="InParanoid" id="G3HN23"/>
<accession>G3HN23</accession>
<evidence type="ECO:0000313" key="3">
    <source>
        <dbReference type="Proteomes" id="UP000001075"/>
    </source>
</evidence>
<sequence>MAVGPPPCLRVEVPTLTLGPDFLRKRKARLRAAAGPGRPAITARPEGRCHGVRL</sequence>
<evidence type="ECO:0000313" key="2">
    <source>
        <dbReference type="EMBL" id="EGW07901.1"/>
    </source>
</evidence>
<proteinExistence type="predicted"/>